<comment type="similarity">
    <text evidence="4">Belongs to the serine/threonine dehydratase family. DsdA subfamily.</text>
</comment>
<accession>A0ABS2MRK4</accession>
<reference evidence="6 7" key="1">
    <citation type="submission" date="2021-01" db="EMBL/GenBank/DDBJ databases">
        <title>Genomic Encyclopedia of Type Strains, Phase IV (KMG-IV): sequencing the most valuable type-strain genomes for metagenomic binning, comparative biology and taxonomic classification.</title>
        <authorList>
            <person name="Goeker M."/>
        </authorList>
    </citation>
    <scope>NUCLEOTIDE SEQUENCE [LARGE SCALE GENOMIC DNA]</scope>
    <source>
        <strain evidence="6 7">DSM 24436</strain>
    </source>
</reference>
<dbReference type="InterPro" id="IPR001926">
    <property type="entry name" value="TrpB-like_PALP"/>
</dbReference>
<feature type="domain" description="Tryptophan synthase beta chain-like PALP" evidence="5">
    <location>
        <begin position="88"/>
        <end position="384"/>
    </location>
</feature>
<dbReference type="InterPro" id="IPR000634">
    <property type="entry name" value="Ser/Thr_deHydtase_PyrdxlP-BS"/>
</dbReference>
<dbReference type="InterPro" id="IPR011780">
    <property type="entry name" value="D_Ser_am_lyase"/>
</dbReference>
<feature type="modified residue" description="N6-(pyridoxal phosphate)lysine" evidence="4">
    <location>
        <position position="109"/>
    </location>
</feature>
<dbReference type="PANTHER" id="PTHR48078">
    <property type="entry name" value="THREONINE DEHYDRATASE, MITOCHONDRIAL-RELATED"/>
    <property type="match status" value="1"/>
</dbReference>
<evidence type="ECO:0000256" key="2">
    <source>
        <dbReference type="ARBA" id="ARBA00022898"/>
    </source>
</evidence>
<evidence type="ECO:0000259" key="5">
    <source>
        <dbReference type="Pfam" id="PF00291"/>
    </source>
</evidence>
<dbReference type="SUPFAM" id="SSF53686">
    <property type="entry name" value="Tryptophan synthase beta subunit-like PLP-dependent enzymes"/>
    <property type="match status" value="1"/>
</dbReference>
<dbReference type="NCBIfam" id="NF002823">
    <property type="entry name" value="PRK02991.1"/>
    <property type="match status" value="1"/>
</dbReference>
<sequence length="441" mass="48658">MISNEQLIHQLKSYEETLWINLNKNVHKTSEIKVPTLQDIQNADNLLRKFSSFFESAFPETQPIKGLIESPLMHIPAFQNGVIPLLGGRVVGNWYLKADHLLPISGSIKARGGVYEILKYAERLALEAGLITLSDDYFAFHTDAFKNFFSKHTLVVGSTGNLGLSIGTIGRALGFNVSVHMSKDAKTWKIEKLKSMGVQVILHDAKYSEAVARARHEASHEKNTYFVDDENSRDLFTGYAVAALRLEDQLKQKKIPVDADHPLFVYLPCGVGGAPGGIAHGLKEVFGKDVYIFLAEPTHAPCMLLGMATEKYSEIDVADIGIDLQTDADGLAVGKASSFAGQAMAPIIDGIYTISDDRLFFTLYVLHETESIDLEPSALAGLLGPMRLFYNENAFQILVQNQLLDKMENATHISWATGGSMVPTDIMFEDIKRGALKSMTF</sequence>
<dbReference type="RefSeq" id="WP_204664092.1">
    <property type="nucleotide sequence ID" value="NZ_JAFBDT010000011.1"/>
</dbReference>
<dbReference type="NCBIfam" id="TIGR02035">
    <property type="entry name" value="D_Ser_am_lyase"/>
    <property type="match status" value="1"/>
</dbReference>
<name>A0ABS2MRK4_9FIRM</name>
<evidence type="ECO:0000313" key="7">
    <source>
        <dbReference type="Proteomes" id="UP000767854"/>
    </source>
</evidence>
<evidence type="ECO:0000313" key="6">
    <source>
        <dbReference type="EMBL" id="MBM7562044.1"/>
    </source>
</evidence>
<protein>
    <recommendedName>
        <fullName evidence="4">Probable D-serine dehydratase</fullName>
        <ecNumber evidence="4">4.3.1.18</ecNumber>
    </recommendedName>
    <alternativeName>
        <fullName evidence="4">D-serine deaminase</fullName>
        <shortName evidence="4">DSD</shortName>
    </alternativeName>
</protein>
<dbReference type="InterPro" id="IPR036052">
    <property type="entry name" value="TrpB-like_PALP_sf"/>
</dbReference>
<dbReference type="Gene3D" id="3.40.50.1100">
    <property type="match status" value="2"/>
</dbReference>
<organism evidence="6 7">
    <name type="scientific">Fusibacter tunisiensis</name>
    <dbReference type="NCBI Taxonomy" id="1008308"/>
    <lineage>
        <taxon>Bacteria</taxon>
        <taxon>Bacillati</taxon>
        <taxon>Bacillota</taxon>
        <taxon>Clostridia</taxon>
        <taxon>Eubacteriales</taxon>
        <taxon>Eubacteriales Family XII. Incertae Sedis</taxon>
        <taxon>Fusibacter</taxon>
    </lineage>
</organism>
<keyword evidence="7" id="KW-1185">Reference proteome</keyword>
<keyword evidence="3 4" id="KW-0456">Lyase</keyword>
<evidence type="ECO:0000256" key="1">
    <source>
        <dbReference type="ARBA" id="ARBA00001933"/>
    </source>
</evidence>
<dbReference type="PANTHER" id="PTHR48078:SF9">
    <property type="entry name" value="D-SERINE DEHYDRATASE"/>
    <property type="match status" value="1"/>
</dbReference>
<dbReference type="HAMAP" id="MF_01030">
    <property type="entry name" value="D_Ser_dehydrat"/>
    <property type="match status" value="1"/>
</dbReference>
<dbReference type="PROSITE" id="PS00165">
    <property type="entry name" value="DEHYDRATASE_SER_THR"/>
    <property type="match status" value="1"/>
</dbReference>
<dbReference type="EC" id="4.3.1.18" evidence="4"/>
<proteinExistence type="inferred from homology"/>
<evidence type="ECO:0000256" key="3">
    <source>
        <dbReference type="ARBA" id="ARBA00023239"/>
    </source>
</evidence>
<comment type="catalytic activity">
    <reaction evidence="4">
        <text>D-serine = pyruvate + NH4(+)</text>
        <dbReference type="Rhea" id="RHEA:13977"/>
        <dbReference type="ChEBI" id="CHEBI:15361"/>
        <dbReference type="ChEBI" id="CHEBI:28938"/>
        <dbReference type="ChEBI" id="CHEBI:35247"/>
        <dbReference type="EC" id="4.3.1.18"/>
    </reaction>
</comment>
<dbReference type="GO" id="GO:0008721">
    <property type="term" value="F:D-serine ammonia-lyase activity"/>
    <property type="evidence" value="ECO:0007669"/>
    <property type="project" value="UniProtKB-EC"/>
</dbReference>
<keyword evidence="2 4" id="KW-0663">Pyridoxal phosphate</keyword>
<comment type="cofactor">
    <cofactor evidence="1 4">
        <name>pyridoxal 5'-phosphate</name>
        <dbReference type="ChEBI" id="CHEBI:597326"/>
    </cofactor>
</comment>
<dbReference type="EMBL" id="JAFBDT010000011">
    <property type="protein sequence ID" value="MBM7562044.1"/>
    <property type="molecule type" value="Genomic_DNA"/>
</dbReference>
<dbReference type="InterPro" id="IPR050147">
    <property type="entry name" value="Ser/Thr_Dehydratase"/>
</dbReference>
<dbReference type="Pfam" id="PF00291">
    <property type="entry name" value="PALP"/>
    <property type="match status" value="1"/>
</dbReference>
<comment type="caution">
    <text evidence="6">The sequence shown here is derived from an EMBL/GenBank/DDBJ whole genome shotgun (WGS) entry which is preliminary data.</text>
</comment>
<dbReference type="Proteomes" id="UP000767854">
    <property type="component" value="Unassembled WGS sequence"/>
</dbReference>
<evidence type="ECO:0000256" key="4">
    <source>
        <dbReference type="HAMAP-Rule" id="MF_01030"/>
    </source>
</evidence>
<gene>
    <name evidence="4" type="primary">dsdA</name>
    <name evidence="6" type="ORF">JOC49_001587</name>
</gene>